<accession>A0A813L6R9</accession>
<dbReference type="Proteomes" id="UP000626109">
    <property type="component" value="Unassembled WGS sequence"/>
</dbReference>
<organism evidence="2 3">
    <name type="scientific">Polarella glacialis</name>
    <name type="common">Dinoflagellate</name>
    <dbReference type="NCBI Taxonomy" id="89957"/>
    <lineage>
        <taxon>Eukaryota</taxon>
        <taxon>Sar</taxon>
        <taxon>Alveolata</taxon>
        <taxon>Dinophyceae</taxon>
        <taxon>Suessiales</taxon>
        <taxon>Suessiaceae</taxon>
        <taxon>Polarella</taxon>
    </lineage>
</organism>
<comment type="caution">
    <text evidence="2">The sequence shown here is derived from an EMBL/GenBank/DDBJ whole genome shotgun (WGS) entry which is preliminary data.</text>
</comment>
<evidence type="ECO:0000256" key="1">
    <source>
        <dbReference type="SAM" id="SignalP"/>
    </source>
</evidence>
<dbReference type="InterPro" id="IPR027417">
    <property type="entry name" value="P-loop_NTPase"/>
</dbReference>
<dbReference type="EMBL" id="CAJNNW010033886">
    <property type="protein sequence ID" value="CAE8720808.1"/>
    <property type="molecule type" value="Genomic_DNA"/>
</dbReference>
<feature type="chain" id="PRO_5032539032" description="Protein-tyrosine sulfotransferase" evidence="1">
    <location>
        <begin position="18"/>
        <end position="625"/>
    </location>
</feature>
<dbReference type="Gene3D" id="3.40.50.300">
    <property type="entry name" value="P-loop containing nucleotide triphosphate hydrolases"/>
    <property type="match status" value="1"/>
</dbReference>
<dbReference type="SUPFAM" id="SSF52540">
    <property type="entry name" value="P-loop containing nucleoside triphosphate hydrolases"/>
    <property type="match status" value="1"/>
</dbReference>
<gene>
    <name evidence="2" type="ORF">PGLA2088_LOCUS41547</name>
</gene>
<dbReference type="AlphaFoldDB" id="A0A813L6R9"/>
<feature type="signal peptide" evidence="1">
    <location>
        <begin position="1"/>
        <end position="17"/>
    </location>
</feature>
<keyword evidence="1" id="KW-0732">Signal</keyword>
<evidence type="ECO:0000313" key="3">
    <source>
        <dbReference type="Proteomes" id="UP000626109"/>
    </source>
</evidence>
<evidence type="ECO:0000313" key="2">
    <source>
        <dbReference type="EMBL" id="CAE8720808.1"/>
    </source>
</evidence>
<sequence>MARTWVLLWCFWGVLLGGTLLRVSCQCPLFPGQLDDFDASADSDGGQMRRCAKNLGRLDGRMFAQFLNIEAPPEAVDFFREKCQSQGLQFESVAVAGAYLNAAKVPGFRTHDSWTPLWACSPVECSTQFGSAVLPRLLEWLRAPGSPAVSMPPAGPCVGDPSLPETWDSASCLRHLGLADSGQCRAMQCHWQIMSQETILLQLFGGQVGGLSEWHPDAKDPNLQDPNAAQALAAYDDCRLERHGKYSAVSFYARHTVNQKYEIFVLGMCAPTNCSAPTMFFWTQRFHSILLDGLFEMEEQWAQFKVDELGHRRELDLQWVIAGVARSGSSSFAAWLGGHPQLEVLRDKSNHCLEGDVGYLFIKSRLHFLLSRSDMMDFTTPRAAPARGLPRTLRGVKVPMISGQRYRRQLLEMPKLKVLFIVKDWIEMLRSRVLLCNDEINGTASGLLATLPLFNGSSAGCNAVMTMEEMSVPLIVHDLERMGFKPERVKVMHVDALQGDAATGSRHLARVARWLGASKAPPAEAKFPAINKWQSFPRDEAFWQDLCTLPQPQMRQLEELRRLQTAGLAALLRRTGEPVPACLRSPRPLRADACERARLSHLAATAKDWKFVSQGPAAMAMAKDK</sequence>
<name>A0A813L6R9_POLGL</name>
<protein>
    <recommendedName>
        <fullName evidence="4">Protein-tyrosine sulfotransferase</fullName>
    </recommendedName>
</protein>
<reference evidence="2" key="1">
    <citation type="submission" date="2021-02" db="EMBL/GenBank/DDBJ databases">
        <authorList>
            <person name="Dougan E. K."/>
            <person name="Rhodes N."/>
            <person name="Thang M."/>
            <person name="Chan C."/>
        </authorList>
    </citation>
    <scope>NUCLEOTIDE SEQUENCE</scope>
</reference>
<evidence type="ECO:0008006" key="4">
    <source>
        <dbReference type="Google" id="ProtNLM"/>
    </source>
</evidence>
<proteinExistence type="predicted"/>